<evidence type="ECO:0000313" key="2">
    <source>
        <dbReference type="Proteomes" id="UP001221757"/>
    </source>
</evidence>
<protein>
    <submittedName>
        <fullName evidence="1">Uncharacterized protein</fullName>
    </submittedName>
</protein>
<evidence type="ECO:0000313" key="1">
    <source>
        <dbReference type="EMBL" id="KAJ7690066.1"/>
    </source>
</evidence>
<keyword evidence="2" id="KW-1185">Reference proteome</keyword>
<reference evidence="1" key="1">
    <citation type="submission" date="2023-03" db="EMBL/GenBank/DDBJ databases">
        <title>Massive genome expansion in bonnet fungi (Mycena s.s.) driven by repeated elements and novel gene families across ecological guilds.</title>
        <authorList>
            <consortium name="Lawrence Berkeley National Laboratory"/>
            <person name="Harder C.B."/>
            <person name="Miyauchi S."/>
            <person name="Viragh M."/>
            <person name="Kuo A."/>
            <person name="Thoen E."/>
            <person name="Andreopoulos B."/>
            <person name="Lu D."/>
            <person name="Skrede I."/>
            <person name="Drula E."/>
            <person name="Henrissat B."/>
            <person name="Morin E."/>
            <person name="Kohler A."/>
            <person name="Barry K."/>
            <person name="LaButti K."/>
            <person name="Morin E."/>
            <person name="Salamov A."/>
            <person name="Lipzen A."/>
            <person name="Mereny Z."/>
            <person name="Hegedus B."/>
            <person name="Baldrian P."/>
            <person name="Stursova M."/>
            <person name="Weitz H."/>
            <person name="Taylor A."/>
            <person name="Grigoriev I.V."/>
            <person name="Nagy L.G."/>
            <person name="Martin F."/>
            <person name="Kauserud H."/>
        </authorList>
    </citation>
    <scope>NUCLEOTIDE SEQUENCE</scope>
    <source>
        <strain evidence="1">CBHHK067</strain>
    </source>
</reference>
<dbReference type="Proteomes" id="UP001221757">
    <property type="component" value="Unassembled WGS sequence"/>
</dbReference>
<name>A0AAD7GIV3_MYCRO</name>
<dbReference type="EMBL" id="JARKIE010000067">
    <property type="protein sequence ID" value="KAJ7690066.1"/>
    <property type="molecule type" value="Genomic_DNA"/>
</dbReference>
<dbReference type="AlphaFoldDB" id="A0AAD7GIV3"/>
<proteinExistence type="predicted"/>
<comment type="caution">
    <text evidence="1">The sequence shown here is derived from an EMBL/GenBank/DDBJ whole genome shotgun (WGS) entry which is preliminary data.</text>
</comment>
<organism evidence="1 2">
    <name type="scientific">Mycena rosella</name>
    <name type="common">Pink bonnet</name>
    <name type="synonym">Agaricus rosellus</name>
    <dbReference type="NCBI Taxonomy" id="1033263"/>
    <lineage>
        <taxon>Eukaryota</taxon>
        <taxon>Fungi</taxon>
        <taxon>Dikarya</taxon>
        <taxon>Basidiomycota</taxon>
        <taxon>Agaricomycotina</taxon>
        <taxon>Agaricomycetes</taxon>
        <taxon>Agaricomycetidae</taxon>
        <taxon>Agaricales</taxon>
        <taxon>Marasmiineae</taxon>
        <taxon>Mycenaceae</taxon>
        <taxon>Mycena</taxon>
    </lineage>
</organism>
<gene>
    <name evidence="1" type="ORF">B0H17DRAFT_1065451</name>
</gene>
<sequence length="151" mass="16522">MPRQDLPLHRGGERHSESLDSIGLDVLSEKTVGVSFQLLKLIPATTADDASNKHDWKSAGHINQMLKVLGQMILNPTLLTVQIGSPYYLFESNSLRLLVASLFEQLMPAKRLLIPTIGSSSCFPIGRALYMNPRRAGWGSAASYTATAQIT</sequence>
<accession>A0AAD7GIV3</accession>